<evidence type="ECO:0000256" key="1">
    <source>
        <dbReference type="ARBA" id="ARBA00006284"/>
    </source>
</evidence>
<evidence type="ECO:0000313" key="6">
    <source>
        <dbReference type="Proteomes" id="UP000719500"/>
    </source>
</evidence>
<dbReference type="PANTHER" id="PTHR21599:SF0">
    <property type="entry name" value="GLYCERATE KINASE"/>
    <property type="match status" value="1"/>
</dbReference>
<dbReference type="Proteomes" id="UP000719500">
    <property type="component" value="Unassembled WGS sequence"/>
</dbReference>
<dbReference type="EMBL" id="JACSNX010000042">
    <property type="protein sequence ID" value="MBM6852500.1"/>
    <property type="molecule type" value="Genomic_DNA"/>
</dbReference>
<dbReference type="InterPro" id="IPR004381">
    <property type="entry name" value="Glycerate_kinase"/>
</dbReference>
<dbReference type="PANTHER" id="PTHR21599">
    <property type="entry name" value="GLYCERATE KINASE"/>
    <property type="match status" value="1"/>
</dbReference>
<evidence type="ECO:0000256" key="4">
    <source>
        <dbReference type="PIRNR" id="PIRNR006078"/>
    </source>
</evidence>
<dbReference type="Gene3D" id="3.90.1510.10">
    <property type="entry name" value="Glycerate kinase, domain 2"/>
    <property type="match status" value="1"/>
</dbReference>
<gene>
    <name evidence="5" type="ORF">H9X91_13780</name>
</gene>
<keyword evidence="6" id="KW-1185">Reference proteome</keyword>
<sequence length="385" mass="39901">MRVLVAIDSMKGSISSRDAAAAVKAGILSVSSEAQVDWVPVADGGEGTVETLVSGLGGELIQVNVTGPLGEPVQAAYGWLPQQQTAVFEMAQASGLPLVPSEKRNPLHTTTRGVGEMLLDALDRGYRRMIIGIGGSATNDCGIGMLLALGCRFFDDAGQEVAGYGRDVGRIARIDASGLDPRLAGCEIQVACDVNNPLCGPNGASAVFGPQKGATPEIVRQMDAGALRFSQVVKEATGIDAADAAGAGAAGGLGYALLVFLRARMGSGISIILDTLRFEEKAAWADVVITGEGRLDRQTVMGKVPAGVAEAAKRHGALVVALAGCVTPEARACNDHGIDAYFPILQRPCTEREAMELSQASANLEATAAQVFHLITACETWRANS</sequence>
<name>A0ABS2G017_9FIRM</name>
<dbReference type="SUPFAM" id="SSF110738">
    <property type="entry name" value="Glycerate kinase I"/>
    <property type="match status" value="1"/>
</dbReference>
<protein>
    <submittedName>
        <fullName evidence="5">Glycerate kinase</fullName>
    </submittedName>
</protein>
<evidence type="ECO:0000256" key="3">
    <source>
        <dbReference type="ARBA" id="ARBA00022777"/>
    </source>
</evidence>
<dbReference type="PIRSF" id="PIRSF006078">
    <property type="entry name" value="GlxK"/>
    <property type="match status" value="1"/>
</dbReference>
<dbReference type="InterPro" id="IPR036129">
    <property type="entry name" value="Glycerate_kinase_sf"/>
</dbReference>
<evidence type="ECO:0000256" key="2">
    <source>
        <dbReference type="ARBA" id="ARBA00022679"/>
    </source>
</evidence>
<comment type="similarity">
    <text evidence="1 4">Belongs to the glycerate kinase type-1 family.</text>
</comment>
<comment type="caution">
    <text evidence="5">The sequence shown here is derived from an EMBL/GenBank/DDBJ whole genome shotgun (WGS) entry which is preliminary data.</text>
</comment>
<keyword evidence="2 4" id="KW-0808">Transferase</keyword>
<dbReference type="InterPro" id="IPR018197">
    <property type="entry name" value="Glycerate_kinase_RE-like"/>
</dbReference>
<dbReference type="Pfam" id="PF02595">
    <property type="entry name" value="Gly_kinase"/>
    <property type="match status" value="1"/>
</dbReference>
<organism evidence="5 6">
    <name type="scientific">Oscillibacter valericigenes</name>
    <dbReference type="NCBI Taxonomy" id="351091"/>
    <lineage>
        <taxon>Bacteria</taxon>
        <taxon>Bacillati</taxon>
        <taxon>Bacillota</taxon>
        <taxon>Clostridia</taxon>
        <taxon>Eubacteriales</taxon>
        <taxon>Oscillospiraceae</taxon>
        <taxon>Oscillibacter</taxon>
    </lineage>
</organism>
<proteinExistence type="inferred from homology"/>
<evidence type="ECO:0000313" key="5">
    <source>
        <dbReference type="EMBL" id="MBM6852500.1"/>
    </source>
</evidence>
<accession>A0ABS2G017</accession>
<dbReference type="InterPro" id="IPR018193">
    <property type="entry name" value="Glyc_kinase_flavodox-like_fold"/>
</dbReference>
<reference evidence="5 6" key="1">
    <citation type="journal article" date="2021" name="Sci. Rep.">
        <title>The distribution of antibiotic resistance genes in chicken gut microbiota commensals.</title>
        <authorList>
            <person name="Juricova H."/>
            <person name="Matiasovicova J."/>
            <person name="Kubasova T."/>
            <person name="Cejkova D."/>
            <person name="Rychlik I."/>
        </authorList>
    </citation>
    <scope>NUCLEOTIDE SEQUENCE [LARGE SCALE GENOMIC DNA]</scope>
    <source>
        <strain evidence="5 6">An411</strain>
    </source>
</reference>
<dbReference type="NCBIfam" id="TIGR00045">
    <property type="entry name" value="glycerate kinase"/>
    <property type="match status" value="1"/>
</dbReference>
<keyword evidence="3 4" id="KW-0418">Kinase</keyword>
<dbReference type="GO" id="GO:0016301">
    <property type="term" value="F:kinase activity"/>
    <property type="evidence" value="ECO:0007669"/>
    <property type="project" value="UniProtKB-KW"/>
</dbReference>
<dbReference type="Gene3D" id="3.40.50.10350">
    <property type="entry name" value="Glycerate kinase, domain 1"/>
    <property type="match status" value="1"/>
</dbReference>
<dbReference type="RefSeq" id="WP_204805826.1">
    <property type="nucleotide sequence ID" value="NZ_JACSNX010000042.1"/>
</dbReference>